<dbReference type="EMBL" id="KP136319">
    <property type="protein sequence ID" value="AJF97593.1"/>
    <property type="molecule type" value="Genomic_DNA"/>
</dbReference>
<dbReference type="Proteomes" id="UP000202511">
    <property type="component" value="Segment"/>
</dbReference>
<dbReference type="InterPro" id="IPR043884">
    <property type="entry name" value="DUF5848"/>
</dbReference>
<dbReference type="KEGG" id="vg:23462510"/>
<sequence length="271" mass="30647">MSVKRITPSKADFRDLFQRLSRALDRATARPVDERFKNLLLANIGSPAQPGTERDVLLSIYIPLWISLSESGRLDPMSVVDVQWPPTPVSVERDIERAFSQHGREDTRVRTLEAALFKATGPAEGDDAHLADPLFELRTIVDAEIMKRLAYHAMGWLRGEPSVTLSVNAPQPILDQLQARGYRLVSEPGFDDVIPPKIRVDLGAAVGPPSDVETYERIRQRWRRLIHAYDERDTGRHPTMDIDANTPGAILRMLEADGYHFRREGNLLTMY</sequence>
<dbReference type="RefSeq" id="YP_009119828.1">
    <property type="nucleotide sequence ID" value="NC_026440.1"/>
</dbReference>
<dbReference type="Pfam" id="PF19166">
    <property type="entry name" value="DUF5848"/>
    <property type="match status" value="1"/>
</dbReference>
<dbReference type="GeneID" id="23462510"/>
<feature type="domain" description="DUF5848" evidence="1">
    <location>
        <begin position="40"/>
        <end position="93"/>
    </location>
</feature>
<organism evidence="2 3">
    <name type="scientific">Pandoravirus inopinatum</name>
    <dbReference type="NCBI Taxonomy" id="1605721"/>
    <lineage>
        <taxon>Viruses</taxon>
        <taxon>Pandoravirus</taxon>
    </lineage>
</organism>
<evidence type="ECO:0000313" key="2">
    <source>
        <dbReference type="EMBL" id="AJF97593.1"/>
    </source>
</evidence>
<name>A0A0B5IXR9_9VIRU</name>
<reference evidence="2 3" key="1">
    <citation type="journal article" date="2015" name="Parasitol. Res.">
        <title>Viruses in close associations with free-living amoebae.</title>
        <authorList>
            <person name="Scheid P."/>
        </authorList>
    </citation>
    <scope>NUCLEOTIDE SEQUENCE [LARGE SCALE GENOMIC DNA]</scope>
    <source>
        <strain evidence="2">KlaHel</strain>
    </source>
</reference>
<evidence type="ECO:0000259" key="1">
    <source>
        <dbReference type="Pfam" id="PF19166"/>
    </source>
</evidence>
<evidence type="ECO:0000313" key="3">
    <source>
        <dbReference type="Proteomes" id="UP000202511"/>
    </source>
</evidence>
<proteinExistence type="predicted"/>
<accession>A0A0B5IXR9</accession>
<protein>
    <recommendedName>
        <fullName evidence="1">DUF5848 domain-containing protein</fullName>
    </recommendedName>
</protein>